<evidence type="ECO:0000313" key="3">
    <source>
        <dbReference type="EMBL" id="MBB2995816.1"/>
    </source>
</evidence>
<dbReference type="Proteomes" id="UP000523000">
    <property type="component" value="Unassembled WGS sequence"/>
</dbReference>
<feature type="transmembrane region" description="Helical" evidence="1">
    <location>
        <begin position="110"/>
        <end position="134"/>
    </location>
</feature>
<feature type="transmembrane region" description="Helical" evidence="1">
    <location>
        <begin position="205"/>
        <end position="226"/>
    </location>
</feature>
<feature type="transmembrane region" description="Helical" evidence="1">
    <location>
        <begin position="325"/>
        <end position="346"/>
    </location>
</feature>
<keyword evidence="1" id="KW-0812">Transmembrane</keyword>
<keyword evidence="4" id="KW-1185">Reference proteome</keyword>
<dbReference type="EMBL" id="JACHVS010000001">
    <property type="protein sequence ID" value="MBB2995816.1"/>
    <property type="molecule type" value="Genomic_DNA"/>
</dbReference>
<protein>
    <submittedName>
        <fullName evidence="3">Putative tricarboxylic transport membrane protein</fullName>
    </submittedName>
</protein>
<dbReference type="RefSeq" id="WP_183511014.1">
    <property type="nucleotide sequence ID" value="NZ_BAABGK010000042.1"/>
</dbReference>
<gene>
    <name evidence="3" type="ORF">E9229_002007</name>
</gene>
<dbReference type="PANTHER" id="PTHR35342:SF5">
    <property type="entry name" value="TRICARBOXYLIC TRANSPORT PROTEIN"/>
    <property type="match status" value="1"/>
</dbReference>
<feature type="transmembrane region" description="Helical" evidence="1">
    <location>
        <begin position="168"/>
        <end position="185"/>
    </location>
</feature>
<reference evidence="3 4" key="1">
    <citation type="submission" date="2020-08" db="EMBL/GenBank/DDBJ databases">
        <title>Sequencing the genomes of 1000 actinobacteria strains.</title>
        <authorList>
            <person name="Klenk H.-P."/>
        </authorList>
    </citation>
    <scope>NUCLEOTIDE SEQUENCE [LARGE SCALE GENOMIC DNA]</scope>
    <source>
        <strain evidence="3 4">DSM 22826</strain>
    </source>
</reference>
<dbReference type="PANTHER" id="PTHR35342">
    <property type="entry name" value="TRICARBOXYLIC TRANSPORT PROTEIN"/>
    <property type="match status" value="1"/>
</dbReference>
<feature type="domain" description="DUF112" evidence="2">
    <location>
        <begin position="22"/>
        <end position="442"/>
    </location>
</feature>
<evidence type="ECO:0000313" key="4">
    <source>
        <dbReference type="Proteomes" id="UP000523000"/>
    </source>
</evidence>
<keyword evidence="1" id="KW-0472">Membrane</keyword>
<feature type="transmembrane region" description="Helical" evidence="1">
    <location>
        <begin position="422"/>
        <end position="446"/>
    </location>
</feature>
<dbReference type="InterPro" id="IPR002823">
    <property type="entry name" value="DUF112_TM"/>
</dbReference>
<dbReference type="AlphaFoldDB" id="A0A839QP95"/>
<name>A0A839QP95_9MICC</name>
<organism evidence="3 4">
    <name type="scientific">Paeniglutamicibacter cryotolerans</name>
    <dbReference type="NCBI Taxonomy" id="670079"/>
    <lineage>
        <taxon>Bacteria</taxon>
        <taxon>Bacillati</taxon>
        <taxon>Actinomycetota</taxon>
        <taxon>Actinomycetes</taxon>
        <taxon>Micrococcales</taxon>
        <taxon>Micrococcaceae</taxon>
        <taxon>Paeniglutamicibacter</taxon>
    </lineage>
</organism>
<feature type="transmembrane region" description="Helical" evidence="1">
    <location>
        <begin position="466"/>
        <end position="488"/>
    </location>
</feature>
<keyword evidence="1" id="KW-1133">Transmembrane helix</keyword>
<accession>A0A839QP95</accession>
<proteinExistence type="predicted"/>
<sequence length="509" mass="52907">MIPILASPVTDGIGAVLAPDTLLTIGIGICIGMLVGAFPGVTATMAVALASGFTLTMEPTQGLAMLLTIYVAAQFGDRIPAILINTPGTPASISTTFDGYPLARQGKAGLALTTSAIGSAVGMICGIVILAVAAVPLSAFAMQFGPPEMFALVVFGLTMMVGVSSGRIFKGLAAGAFGLFLATIGRDPITGDQRFTLGILELNGGIPFIPVIIGFFGLAEVINQILTHRKNKGVKPISQMGQWMPDRQLMKRLAKPMGIGAATGSVIGLIPAVGGDIAGIIAWDNAKKASKRKDEFGKGSLEGLTAGDTSSTATLGGSITTTMALGVPGDSVMAVMIGSMMIWGIQPGPGLFNSHPDLIASLVTILLIATVATLILSLLRMKGVIKLLELPDHFLWVVILVFCMVGTYSINNSVFEVGMMLLFGMVGLFMLRFGFPPGPAVLGLILGPLAEANLRRALLTDGWSSIFTSPIALVLLTVAVLAVTVPPLRQLVRRRKEAIVGMKVPTMQP</sequence>
<evidence type="ECO:0000259" key="2">
    <source>
        <dbReference type="Pfam" id="PF01970"/>
    </source>
</evidence>
<feature type="transmembrane region" description="Helical" evidence="1">
    <location>
        <begin position="257"/>
        <end position="283"/>
    </location>
</feature>
<feature type="transmembrane region" description="Helical" evidence="1">
    <location>
        <begin position="358"/>
        <end position="381"/>
    </location>
</feature>
<comment type="caution">
    <text evidence="3">The sequence shown here is derived from an EMBL/GenBank/DDBJ whole genome shotgun (WGS) entry which is preliminary data.</text>
</comment>
<dbReference type="Pfam" id="PF01970">
    <property type="entry name" value="TctA"/>
    <property type="match status" value="1"/>
</dbReference>
<evidence type="ECO:0000256" key="1">
    <source>
        <dbReference type="SAM" id="Phobius"/>
    </source>
</evidence>
<feature type="transmembrane region" description="Helical" evidence="1">
    <location>
        <begin position="25"/>
        <end position="50"/>
    </location>
</feature>
<feature type="transmembrane region" description="Helical" evidence="1">
    <location>
        <begin position="393"/>
        <end position="410"/>
    </location>
</feature>